<evidence type="ECO:0000313" key="1">
    <source>
        <dbReference type="EMBL" id="KAH6942118.1"/>
    </source>
</evidence>
<protein>
    <submittedName>
        <fullName evidence="1">Uncharacterized protein</fullName>
    </submittedName>
</protein>
<gene>
    <name evidence="1" type="ORF">HPB50_001141</name>
</gene>
<organism evidence="1 2">
    <name type="scientific">Hyalomma asiaticum</name>
    <name type="common">Tick</name>
    <dbReference type="NCBI Taxonomy" id="266040"/>
    <lineage>
        <taxon>Eukaryota</taxon>
        <taxon>Metazoa</taxon>
        <taxon>Ecdysozoa</taxon>
        <taxon>Arthropoda</taxon>
        <taxon>Chelicerata</taxon>
        <taxon>Arachnida</taxon>
        <taxon>Acari</taxon>
        <taxon>Parasitiformes</taxon>
        <taxon>Ixodida</taxon>
        <taxon>Ixodoidea</taxon>
        <taxon>Ixodidae</taxon>
        <taxon>Hyalomminae</taxon>
        <taxon>Hyalomma</taxon>
    </lineage>
</organism>
<keyword evidence="2" id="KW-1185">Reference proteome</keyword>
<name>A0ACB7T4W6_HYAAI</name>
<sequence>MDLTEPVTFSVIRSAPLEEPQDVVSIADIQRIGEANLDDMSRGYIGSGAGEEQTLRENTRAYKRLRFRPRILVDVSRPNTTTTVLGETIAFPIGFAPSAAHRIADDEGEKATALVAQDARTLMILSAMSSTTLEDVRAAAPDLLLWQQVYIFRNRSLTESLVKRAERQGFAAIVLTVDSPVPAQTSIVTDSKFRLPEGVSLANLEASLPGRHPNYDPSSDDYLGNFHTPAVTWDDVHWLMGVTHLPIVAKGILTAQAAVIAVEHGVAGVIVSNHGGRILDGAPATIEALPDIVAAVGDRTEVYMDGGIRSGSDVGKALSLGARAVFVGRPVLWGLAYDGKSGVEKMLTILHDEFVNAMQLLVTFSVIRSLPQDESQDVAKSVADIERIGEAKLDDMIRGYIGSGAGEEQTLRENIRAFERLRFRPRPLVDVSQPSTNTSILGKTIALPIGFSPSAAHRISDDAGEKATAQAAQRAGTVMILSAMSSTTLEDVRAAAPDLLLWQQVYIFRNRSLTESLVKRAERQGFAAIVVTADSPVAAQTSIFHESQFRLPEGVSLANFDASVPGRSVNFDPSSEDYYGKYTAATATWDDVLWLRNITHLPIVAKGILTPQGAITAIDHGAAAVIVSNHGGRVLDGTPASIEALPDIVAAVGDRAEVYMDSGIRSGSSVAKALSLGARAVFIGRPVHWGLAYNGKKGVDKLLDILHEELVHTMQLLGCPSSRDLNGDYVVREQYYQQPLQRVAN</sequence>
<dbReference type="Proteomes" id="UP000821845">
    <property type="component" value="Chromosome 10"/>
</dbReference>
<accession>A0ACB7T4W6</accession>
<evidence type="ECO:0000313" key="2">
    <source>
        <dbReference type="Proteomes" id="UP000821845"/>
    </source>
</evidence>
<dbReference type="EMBL" id="CM023490">
    <property type="protein sequence ID" value="KAH6942118.1"/>
    <property type="molecule type" value="Genomic_DNA"/>
</dbReference>
<comment type="caution">
    <text evidence="1">The sequence shown here is derived from an EMBL/GenBank/DDBJ whole genome shotgun (WGS) entry which is preliminary data.</text>
</comment>
<reference evidence="1" key="1">
    <citation type="submission" date="2020-05" db="EMBL/GenBank/DDBJ databases">
        <title>Large-scale comparative analyses of tick genomes elucidate their genetic diversity and vector capacities.</title>
        <authorList>
            <person name="Jia N."/>
            <person name="Wang J."/>
            <person name="Shi W."/>
            <person name="Du L."/>
            <person name="Sun Y."/>
            <person name="Zhan W."/>
            <person name="Jiang J."/>
            <person name="Wang Q."/>
            <person name="Zhang B."/>
            <person name="Ji P."/>
            <person name="Sakyi L.B."/>
            <person name="Cui X."/>
            <person name="Yuan T."/>
            <person name="Jiang B."/>
            <person name="Yang W."/>
            <person name="Lam T.T.-Y."/>
            <person name="Chang Q."/>
            <person name="Ding S."/>
            <person name="Wang X."/>
            <person name="Zhu J."/>
            <person name="Ruan X."/>
            <person name="Zhao L."/>
            <person name="Wei J."/>
            <person name="Que T."/>
            <person name="Du C."/>
            <person name="Cheng J."/>
            <person name="Dai P."/>
            <person name="Han X."/>
            <person name="Huang E."/>
            <person name="Gao Y."/>
            <person name="Liu J."/>
            <person name="Shao H."/>
            <person name="Ye R."/>
            <person name="Li L."/>
            <person name="Wei W."/>
            <person name="Wang X."/>
            <person name="Wang C."/>
            <person name="Yang T."/>
            <person name="Huo Q."/>
            <person name="Li W."/>
            <person name="Guo W."/>
            <person name="Chen H."/>
            <person name="Zhou L."/>
            <person name="Ni X."/>
            <person name="Tian J."/>
            <person name="Zhou Y."/>
            <person name="Sheng Y."/>
            <person name="Liu T."/>
            <person name="Pan Y."/>
            <person name="Xia L."/>
            <person name="Li J."/>
            <person name="Zhao F."/>
            <person name="Cao W."/>
        </authorList>
    </citation>
    <scope>NUCLEOTIDE SEQUENCE</scope>
    <source>
        <strain evidence="1">Hyas-2018</strain>
    </source>
</reference>
<proteinExistence type="predicted"/>